<keyword evidence="2" id="KW-1185">Reference proteome</keyword>
<reference evidence="1" key="1">
    <citation type="submission" date="2020-11" db="EMBL/GenBank/DDBJ databases">
        <authorList>
            <consortium name="DOE Joint Genome Institute"/>
            <person name="Ahrendt S."/>
            <person name="Riley R."/>
            <person name="Andreopoulos W."/>
            <person name="LaButti K."/>
            <person name="Pangilinan J."/>
            <person name="Ruiz-duenas F.J."/>
            <person name="Barrasa J.M."/>
            <person name="Sanchez-Garcia M."/>
            <person name="Camarero S."/>
            <person name="Miyauchi S."/>
            <person name="Serrano A."/>
            <person name="Linde D."/>
            <person name="Babiker R."/>
            <person name="Drula E."/>
            <person name="Ayuso-Fernandez I."/>
            <person name="Pacheco R."/>
            <person name="Padilla G."/>
            <person name="Ferreira P."/>
            <person name="Barriuso J."/>
            <person name="Kellner H."/>
            <person name="Castanera R."/>
            <person name="Alfaro M."/>
            <person name="Ramirez L."/>
            <person name="Pisabarro A.G."/>
            <person name="Kuo A."/>
            <person name="Tritt A."/>
            <person name="Lipzen A."/>
            <person name="He G."/>
            <person name="Yan M."/>
            <person name="Ng V."/>
            <person name="Cullen D."/>
            <person name="Martin F."/>
            <person name="Rosso M.-N."/>
            <person name="Henrissat B."/>
            <person name="Hibbett D."/>
            <person name="Martinez A.T."/>
            <person name="Grigoriev I.V."/>
        </authorList>
    </citation>
    <scope>NUCLEOTIDE SEQUENCE</scope>
    <source>
        <strain evidence="1">AH 44721</strain>
    </source>
</reference>
<protein>
    <submittedName>
        <fullName evidence="1">Uncharacterized protein</fullName>
    </submittedName>
</protein>
<dbReference type="InterPro" id="IPR011008">
    <property type="entry name" value="Dimeric_a/b-barrel"/>
</dbReference>
<dbReference type="EMBL" id="JADNYJ010000004">
    <property type="protein sequence ID" value="KAF8911601.1"/>
    <property type="molecule type" value="Genomic_DNA"/>
</dbReference>
<proteinExistence type="predicted"/>
<dbReference type="Proteomes" id="UP000724874">
    <property type="component" value="Unassembled WGS sequence"/>
</dbReference>
<dbReference type="SUPFAM" id="SSF54909">
    <property type="entry name" value="Dimeric alpha+beta barrel"/>
    <property type="match status" value="1"/>
</dbReference>
<dbReference type="OrthoDB" id="2851338at2759"/>
<evidence type="ECO:0000313" key="1">
    <source>
        <dbReference type="EMBL" id="KAF8911601.1"/>
    </source>
</evidence>
<name>A0A9P5P251_GYMJU</name>
<organism evidence="1 2">
    <name type="scientific">Gymnopilus junonius</name>
    <name type="common">Spectacular rustgill mushroom</name>
    <name type="synonym">Gymnopilus spectabilis subsp. junonius</name>
    <dbReference type="NCBI Taxonomy" id="109634"/>
    <lineage>
        <taxon>Eukaryota</taxon>
        <taxon>Fungi</taxon>
        <taxon>Dikarya</taxon>
        <taxon>Basidiomycota</taxon>
        <taxon>Agaricomycotina</taxon>
        <taxon>Agaricomycetes</taxon>
        <taxon>Agaricomycetidae</taxon>
        <taxon>Agaricales</taxon>
        <taxon>Agaricineae</taxon>
        <taxon>Hymenogastraceae</taxon>
        <taxon>Gymnopilus</taxon>
    </lineage>
</organism>
<sequence>MTLRRKEGFPEWAVSILNHLQTSVRCRSADYSTLLYESDEEGLLFYSTDVESEEISSQETKLRSLRFLTPTTWCLYQQLPLPQEFSPTSLEPSLASSHILVLNGMSPTHEREPDFNDWYSQEHIPMLSQAPGWIYSKRYRFVASSQDTELPKYLAIHAWENDLSFATGPYRAAVSTPWRTIVVNNVIARERRVVRYVQRVYM</sequence>
<evidence type="ECO:0000313" key="2">
    <source>
        <dbReference type="Proteomes" id="UP000724874"/>
    </source>
</evidence>
<accession>A0A9P5P251</accession>
<gene>
    <name evidence="1" type="ORF">CPB84DRAFT_1842086</name>
</gene>
<comment type="caution">
    <text evidence="1">The sequence shown here is derived from an EMBL/GenBank/DDBJ whole genome shotgun (WGS) entry which is preliminary data.</text>
</comment>
<dbReference type="AlphaFoldDB" id="A0A9P5P251"/>